<proteinExistence type="predicted"/>
<dbReference type="AlphaFoldDB" id="A0A157Z2M9"/>
<sequence length="197" mass="20971">MSTFNLVSTARIKTVKRLRRASCVGVLLLAATASFNASASKIEFPYQDRSLKPISFPANIVVPKDVVIGTLLAETNYEPDISTDGGICDITKIVSVNGTPAPSVRNAYQTNLPGVGIRFLVTDGWNGDEKPAPSVSSFPLNSTPQAYEHHIIAQLVVTGPFSPGQLKTLPSLNVIFNGTCISSVVVTQFIAPGTVIR</sequence>
<dbReference type="Proteomes" id="UP000054851">
    <property type="component" value="Unassembled WGS sequence"/>
</dbReference>
<feature type="signal peptide" evidence="1">
    <location>
        <begin position="1"/>
        <end position="39"/>
    </location>
</feature>
<keyword evidence="1" id="KW-0732">Signal</keyword>
<organism evidence="2 3">
    <name type="scientific">Caballeronia hypogeia</name>
    <dbReference type="NCBI Taxonomy" id="1777140"/>
    <lineage>
        <taxon>Bacteria</taxon>
        <taxon>Pseudomonadati</taxon>
        <taxon>Pseudomonadota</taxon>
        <taxon>Betaproteobacteria</taxon>
        <taxon>Burkholderiales</taxon>
        <taxon>Burkholderiaceae</taxon>
        <taxon>Caballeronia</taxon>
    </lineage>
</organism>
<comment type="caution">
    <text evidence="2">The sequence shown here is derived from an EMBL/GenBank/DDBJ whole genome shotgun (WGS) entry which is preliminary data.</text>
</comment>
<evidence type="ECO:0000313" key="2">
    <source>
        <dbReference type="EMBL" id="SAK39786.1"/>
    </source>
</evidence>
<keyword evidence="3" id="KW-1185">Reference proteome</keyword>
<gene>
    <name evidence="2" type="ORF">AWB79_00156</name>
</gene>
<name>A0A157Z2M9_9BURK</name>
<dbReference type="STRING" id="1777140.AWB79_00156"/>
<dbReference type="OrthoDB" id="8781842at2"/>
<dbReference type="Gene3D" id="2.60.40.3310">
    <property type="match status" value="1"/>
</dbReference>
<reference evidence="2" key="1">
    <citation type="submission" date="2016-01" db="EMBL/GenBank/DDBJ databases">
        <authorList>
            <person name="Peeters C."/>
        </authorList>
    </citation>
    <scope>NUCLEOTIDE SEQUENCE</scope>
    <source>
        <strain evidence="2">LMG 29322</strain>
    </source>
</reference>
<dbReference type="RefSeq" id="WP_061165476.1">
    <property type="nucleotide sequence ID" value="NZ_FCOA02000001.1"/>
</dbReference>
<dbReference type="EMBL" id="FCOA02000001">
    <property type="protein sequence ID" value="SAK39786.1"/>
    <property type="molecule type" value="Genomic_DNA"/>
</dbReference>
<protein>
    <submittedName>
        <fullName evidence="2">Uncharacterized protein</fullName>
    </submittedName>
</protein>
<feature type="chain" id="PRO_5007618804" evidence="1">
    <location>
        <begin position="40"/>
        <end position="197"/>
    </location>
</feature>
<accession>A0A157Z2M9</accession>
<evidence type="ECO:0000256" key="1">
    <source>
        <dbReference type="SAM" id="SignalP"/>
    </source>
</evidence>
<evidence type="ECO:0000313" key="3">
    <source>
        <dbReference type="Proteomes" id="UP000054851"/>
    </source>
</evidence>